<keyword evidence="3 4" id="KW-0175">Coiled coil</keyword>
<keyword evidence="6" id="KW-1133">Transmembrane helix</keyword>
<dbReference type="GO" id="GO:0030313">
    <property type="term" value="C:cell envelope"/>
    <property type="evidence" value="ECO:0007669"/>
    <property type="project" value="UniProtKB-SubCell"/>
</dbReference>
<proteinExistence type="inferred from homology"/>
<dbReference type="GO" id="GO:0016020">
    <property type="term" value="C:membrane"/>
    <property type="evidence" value="ECO:0007669"/>
    <property type="project" value="InterPro"/>
</dbReference>
<evidence type="ECO:0000256" key="4">
    <source>
        <dbReference type="SAM" id="Coils"/>
    </source>
</evidence>
<dbReference type="GO" id="GO:0022857">
    <property type="term" value="F:transmembrane transporter activity"/>
    <property type="evidence" value="ECO:0007669"/>
    <property type="project" value="InterPro"/>
</dbReference>
<evidence type="ECO:0000256" key="6">
    <source>
        <dbReference type="SAM" id="Phobius"/>
    </source>
</evidence>
<evidence type="ECO:0000256" key="2">
    <source>
        <dbReference type="ARBA" id="ARBA00009477"/>
    </source>
</evidence>
<keyword evidence="10" id="KW-1185">Reference proteome</keyword>
<feature type="domain" description="CusB-like beta-barrel" evidence="8">
    <location>
        <begin position="253"/>
        <end position="328"/>
    </location>
</feature>
<evidence type="ECO:0000256" key="1">
    <source>
        <dbReference type="ARBA" id="ARBA00004196"/>
    </source>
</evidence>
<gene>
    <name evidence="9" type="primary">macA_3</name>
    <name evidence="9" type="ORF">ENSA5_57930</name>
</gene>
<dbReference type="InterPro" id="IPR058792">
    <property type="entry name" value="Beta-barrel_RND_2"/>
</dbReference>
<evidence type="ECO:0000259" key="7">
    <source>
        <dbReference type="Pfam" id="PF25917"/>
    </source>
</evidence>
<evidence type="ECO:0000256" key="5">
    <source>
        <dbReference type="SAM" id="MobiDB-lite"/>
    </source>
</evidence>
<evidence type="ECO:0000313" key="9">
    <source>
        <dbReference type="EMBL" id="PRP91176.1"/>
    </source>
</evidence>
<comment type="similarity">
    <text evidence="2">Belongs to the membrane fusion protein (MFP) (TC 8.A.1) family.</text>
</comment>
<dbReference type="Gene3D" id="2.40.50.100">
    <property type="match status" value="1"/>
</dbReference>
<dbReference type="Gene3D" id="2.40.30.170">
    <property type="match status" value="1"/>
</dbReference>
<dbReference type="SUPFAM" id="SSF111369">
    <property type="entry name" value="HlyD-like secretion proteins"/>
    <property type="match status" value="1"/>
</dbReference>
<feature type="transmembrane region" description="Helical" evidence="6">
    <location>
        <begin position="31"/>
        <end position="50"/>
    </location>
</feature>
<dbReference type="RefSeq" id="WP_106395000.1">
    <property type="nucleotide sequence ID" value="NZ_PVNK01000254.1"/>
</dbReference>
<feature type="coiled-coil region" evidence="4">
    <location>
        <begin position="171"/>
        <end position="200"/>
    </location>
</feature>
<comment type="caution">
    <text evidence="9">The sequence shown here is derived from an EMBL/GenBank/DDBJ whole genome shotgun (WGS) entry which is preliminary data.</text>
</comment>
<dbReference type="InterPro" id="IPR058625">
    <property type="entry name" value="MdtA-like_BSH"/>
</dbReference>
<dbReference type="EMBL" id="PVNK01000254">
    <property type="protein sequence ID" value="PRP91176.1"/>
    <property type="molecule type" value="Genomic_DNA"/>
</dbReference>
<protein>
    <submittedName>
        <fullName evidence="9">Macrolide export protein MacA</fullName>
    </submittedName>
</protein>
<dbReference type="OrthoDB" id="9784484at2"/>
<dbReference type="Pfam" id="PF25954">
    <property type="entry name" value="Beta-barrel_RND_2"/>
    <property type="match status" value="1"/>
</dbReference>
<dbReference type="PANTHER" id="PTHR32347:SF14">
    <property type="entry name" value="EFFLUX SYSTEM COMPONENT YKNX-RELATED"/>
    <property type="match status" value="1"/>
</dbReference>
<dbReference type="InterPro" id="IPR050465">
    <property type="entry name" value="UPF0194_transport"/>
</dbReference>
<accession>A0A2S9XE84</accession>
<evidence type="ECO:0000313" key="10">
    <source>
        <dbReference type="Proteomes" id="UP000237968"/>
    </source>
</evidence>
<evidence type="ECO:0000259" key="8">
    <source>
        <dbReference type="Pfam" id="PF25954"/>
    </source>
</evidence>
<feature type="region of interest" description="Disordered" evidence="5">
    <location>
        <begin position="346"/>
        <end position="380"/>
    </location>
</feature>
<keyword evidence="6" id="KW-0472">Membrane</keyword>
<dbReference type="NCBIfam" id="TIGR01730">
    <property type="entry name" value="RND_mfp"/>
    <property type="match status" value="1"/>
</dbReference>
<dbReference type="InterPro" id="IPR006143">
    <property type="entry name" value="RND_pump_MFP"/>
</dbReference>
<reference evidence="9 10" key="1">
    <citation type="submission" date="2018-03" db="EMBL/GenBank/DDBJ databases">
        <title>Draft Genome Sequences of the Obligatory Marine Myxobacteria Enhygromyxa salina SWB005.</title>
        <authorList>
            <person name="Poehlein A."/>
            <person name="Moghaddam J.A."/>
            <person name="Harms H."/>
            <person name="Alanjari M."/>
            <person name="Koenig G.M."/>
            <person name="Daniel R."/>
            <person name="Schaeberle T.F."/>
        </authorList>
    </citation>
    <scope>NUCLEOTIDE SEQUENCE [LARGE SCALE GENOMIC DNA]</scope>
    <source>
        <strain evidence="9 10">SWB005</strain>
    </source>
</reference>
<feature type="domain" description="Multidrug resistance protein MdtA-like barrel-sandwich hybrid" evidence="7">
    <location>
        <begin position="85"/>
        <end position="235"/>
    </location>
</feature>
<dbReference type="Proteomes" id="UP000237968">
    <property type="component" value="Unassembled WGS sequence"/>
</dbReference>
<dbReference type="Pfam" id="PF25917">
    <property type="entry name" value="BSH_RND"/>
    <property type="match status" value="1"/>
</dbReference>
<keyword evidence="6" id="KW-0812">Transmembrane</keyword>
<comment type="subcellular location">
    <subcellularLocation>
        <location evidence="1">Cell envelope</location>
    </subcellularLocation>
</comment>
<organism evidence="9 10">
    <name type="scientific">Enhygromyxa salina</name>
    <dbReference type="NCBI Taxonomy" id="215803"/>
    <lineage>
        <taxon>Bacteria</taxon>
        <taxon>Pseudomonadati</taxon>
        <taxon>Myxococcota</taxon>
        <taxon>Polyangia</taxon>
        <taxon>Nannocystales</taxon>
        <taxon>Nannocystaceae</taxon>
        <taxon>Enhygromyxa</taxon>
    </lineage>
</organism>
<evidence type="ECO:0000256" key="3">
    <source>
        <dbReference type="ARBA" id="ARBA00023054"/>
    </source>
</evidence>
<dbReference type="PANTHER" id="PTHR32347">
    <property type="entry name" value="EFFLUX SYSTEM COMPONENT YKNX-RELATED"/>
    <property type="match status" value="1"/>
</dbReference>
<dbReference type="AlphaFoldDB" id="A0A2S9XE84"/>
<name>A0A2S9XE84_9BACT</name>
<sequence length="436" mass="45538">MADGVNVAVTVDEDSVLAVVGNVRRRRIRRVVVWGGVVLTLVVGLALARARLDRPPPAPSYQTEVVDRGDIDETVGATGTLEAKRVVSVGGEISGRIATVEVDVNDRVKAGDVLATLDPVSLDNALTEAKGALATAKIEVVRAKAALDAASITKERAEALSAKGVVAQEELDAAISEHRLAEAEASRAKSERSLAAVRVEQARTNKAKATIVAPIDGVVLTRSVEPGNAIAASLAAPELFQIAEDLSVMRLDLGVDEADVGRVREGQSAEFTVDAWPGRTFDATVERVNLAPATTDTSAVVTYTTVLAVNNDEELLRPGMTATATILAERHAEVLRIPTLALRFDPSRGAESSGGRGDRNKGGLFSVPTRPGPPARKAETEIEPTVDGEALVHVLRAGELVAVPVTVGASDGRYTEVEAGELDEGDAVVVGMRGGA</sequence>